<evidence type="ECO:0000313" key="14">
    <source>
        <dbReference type="EMBL" id="KAJ1646044.1"/>
    </source>
</evidence>
<dbReference type="Pfam" id="PF22594">
    <property type="entry name" value="GTP-eEF1A_C"/>
    <property type="match status" value="1"/>
</dbReference>
<evidence type="ECO:0000256" key="1">
    <source>
        <dbReference type="ARBA" id="ARBA00004496"/>
    </source>
</evidence>
<comment type="similarity">
    <text evidence="2">Belongs to the TRAFAC class translation factor GTPase superfamily. Classic translation factor GTPase family. EF-Tu/EF-1A subfamily.</text>
</comment>
<evidence type="ECO:0000256" key="8">
    <source>
        <dbReference type="ARBA" id="ARBA00023134"/>
    </source>
</evidence>
<dbReference type="InterPro" id="IPR009000">
    <property type="entry name" value="Transl_B-barrel_sf"/>
</dbReference>
<evidence type="ECO:0000256" key="6">
    <source>
        <dbReference type="ARBA" id="ARBA00022845"/>
    </source>
</evidence>
<accession>A0A9W7XJN0</accession>
<dbReference type="FunFam" id="2.40.30.10:FF:000070">
    <property type="entry name" value="Translation elongation factor EF-1 subunit"/>
    <property type="match status" value="1"/>
</dbReference>
<feature type="compositionally biased region" description="Low complexity" evidence="12">
    <location>
        <begin position="157"/>
        <end position="175"/>
    </location>
</feature>
<dbReference type="InterPro" id="IPR050100">
    <property type="entry name" value="TRAFAC_GTPase_members"/>
</dbReference>
<evidence type="ECO:0000256" key="9">
    <source>
        <dbReference type="ARBA" id="ARBA00049117"/>
    </source>
</evidence>
<keyword evidence="4" id="KW-0547">Nucleotide-binding</keyword>
<evidence type="ECO:0000256" key="10">
    <source>
        <dbReference type="ARBA" id="ARBA00063537"/>
    </source>
</evidence>
<dbReference type="GO" id="GO:0005525">
    <property type="term" value="F:GTP binding"/>
    <property type="evidence" value="ECO:0007669"/>
    <property type="project" value="UniProtKB-KW"/>
</dbReference>
<comment type="catalytic activity">
    <reaction evidence="9">
        <text>GTP + H2O = GDP + phosphate + H(+)</text>
        <dbReference type="Rhea" id="RHEA:19669"/>
        <dbReference type="ChEBI" id="CHEBI:15377"/>
        <dbReference type="ChEBI" id="CHEBI:15378"/>
        <dbReference type="ChEBI" id="CHEBI:37565"/>
        <dbReference type="ChEBI" id="CHEBI:43474"/>
        <dbReference type="ChEBI" id="CHEBI:58189"/>
    </reaction>
    <physiologicalReaction direction="left-to-right" evidence="9">
        <dbReference type="Rhea" id="RHEA:19670"/>
    </physiologicalReaction>
</comment>
<keyword evidence="15" id="KW-1185">Reference proteome</keyword>
<dbReference type="SUPFAM" id="SSF52540">
    <property type="entry name" value="P-loop containing nucleoside triphosphate hydrolases"/>
    <property type="match status" value="1"/>
</dbReference>
<dbReference type="Gene3D" id="3.40.50.300">
    <property type="entry name" value="P-loop containing nucleotide triphosphate hydrolases"/>
    <property type="match status" value="1"/>
</dbReference>
<gene>
    <name evidence="14" type="ORF">LPJ64_002422</name>
</gene>
<sequence>MSRHRAVKKLDLEDEFYDEDGALYDEMQDISEEDQERLSTCLKAVRKELGPNTGIDDQEIKESLWYYYFDQAATIAYLVKTHKLKPKKSARHRTGNPPLARIRHSQQQPAKTDPRQRTPSLAGLTSKPSATQPGLASLRSSGSSSLRALTTPANTTGSRSINGGLSRLSLGSLSSTRPFGSKTPETGSSVTDKDPAKTSNVVGKALAALKTRQPQPKISSSTMSRLGAGGIGSLQSISLSQLSSQSKVQKAQSAGTTSKPVLTAKPAFLKPCAVATVQDAEPSSLARFILDDDNKMQTGSLSKPNFAVVDSIKKEISQIFVDSANSGSEQISEAKGLVAGDLTFIRQLVMNVDIDSAVSKSIKPFAFDTPSPDDRVLAAQKTPAAAPKKAQAASVVKGIDQLKISSDTSRPQSRLDSVSSPGTGTVTPSEDVVPLVKSKRRIDVVAEYSKYQKDRDTLNLVVVGHVDAGKSTLMGHLLYALGQVNERTMKKFERDSEKIGKGSFAFAWVLDETEEERTRGVTMDIATSTFVTKHRKFTLLDAPGHRDFVPNMISGASRADVAVLVVDASTGEFESGFDGNGQTREHAILIRSLGVRQLVVAVNKLDVVGWSQSRFEEITERLLAFLVGCGYFKDDVRFVPVSGLKGINLVSRIDADGLLSAPAELASWYFDNDSAAMVADARNSSNSSSSSRAAGPCLVDLIDAFTVPERPVNKPFRLAVTDFFKGGAVGSSNSVSVSGRIAQGHVQIGEQVVLVPGGATGVIKSIDVDYVTEDWAVAGDSVVLMIQNIDIQQLSVGSVVCAGPPAKPIQAVSRFEAQLVVFDPQVPITNGFPALMHIQSLNVPVVVHKILETFDQRTGEVVKKRPRQIRKGATARVEIRAETPVCLELFKDSKELGRVMLRKSGETIAAGIVTSLFTK</sequence>
<dbReference type="CDD" id="cd01883">
    <property type="entry name" value="EF1_alpha"/>
    <property type="match status" value="1"/>
</dbReference>
<evidence type="ECO:0000256" key="11">
    <source>
        <dbReference type="ARBA" id="ARBA00074866"/>
    </source>
</evidence>
<feature type="region of interest" description="Disordered" evidence="12">
    <location>
        <begin position="85"/>
        <end position="198"/>
    </location>
</feature>
<dbReference type="InterPro" id="IPR027417">
    <property type="entry name" value="P-loop_NTPase"/>
</dbReference>
<dbReference type="InterPro" id="IPR009001">
    <property type="entry name" value="Transl_elong_EF1A/Init_IF2_C"/>
</dbReference>
<dbReference type="GO" id="GO:1990533">
    <property type="term" value="C:Dom34-Hbs1 complex"/>
    <property type="evidence" value="ECO:0007669"/>
    <property type="project" value="UniProtKB-ARBA"/>
</dbReference>
<dbReference type="InterPro" id="IPR054696">
    <property type="entry name" value="GTP-eEF1A_C"/>
</dbReference>
<dbReference type="FunFam" id="2.40.30.10:FF:000020">
    <property type="entry name" value="Translation elongation factor EF-1"/>
    <property type="match status" value="1"/>
</dbReference>
<evidence type="ECO:0000259" key="13">
    <source>
        <dbReference type="PROSITE" id="PS51722"/>
    </source>
</evidence>
<comment type="subcellular location">
    <subcellularLocation>
        <location evidence="1">Cytoplasm</location>
    </subcellularLocation>
</comment>
<dbReference type="Pfam" id="PF08938">
    <property type="entry name" value="HBS1_N"/>
    <property type="match status" value="1"/>
</dbReference>
<dbReference type="Proteomes" id="UP001145021">
    <property type="component" value="Unassembled WGS sequence"/>
</dbReference>
<dbReference type="GO" id="GO:0005829">
    <property type="term" value="C:cytosol"/>
    <property type="evidence" value="ECO:0007669"/>
    <property type="project" value="GOC"/>
</dbReference>
<dbReference type="Gene3D" id="2.40.30.10">
    <property type="entry name" value="Translation factors"/>
    <property type="match status" value="2"/>
</dbReference>
<dbReference type="CDD" id="cd04093">
    <property type="entry name" value="HBS1_C_III"/>
    <property type="match status" value="1"/>
</dbReference>
<evidence type="ECO:0000256" key="7">
    <source>
        <dbReference type="ARBA" id="ARBA00022917"/>
    </source>
</evidence>
<keyword evidence="3" id="KW-0963">Cytoplasm</keyword>
<organism evidence="14 15">
    <name type="scientific">Coemansia asiatica</name>
    <dbReference type="NCBI Taxonomy" id="1052880"/>
    <lineage>
        <taxon>Eukaryota</taxon>
        <taxon>Fungi</taxon>
        <taxon>Fungi incertae sedis</taxon>
        <taxon>Zoopagomycota</taxon>
        <taxon>Kickxellomycotina</taxon>
        <taxon>Kickxellomycetes</taxon>
        <taxon>Kickxellales</taxon>
        <taxon>Kickxellaceae</taxon>
        <taxon>Coemansia</taxon>
    </lineage>
</organism>
<comment type="subunit">
    <text evidence="10">Component of the Dom34-Hbs1 complex, also named Pelota-HBS1L complex, composed of dom34 and hbs1.</text>
</comment>
<keyword evidence="7" id="KW-0648">Protein biosynthesis</keyword>
<dbReference type="InterPro" id="IPR000795">
    <property type="entry name" value="T_Tr_GTP-bd_dom"/>
</dbReference>
<keyword evidence="8" id="KW-0342">GTP-binding</keyword>
<comment type="caution">
    <text evidence="14">The sequence shown here is derived from an EMBL/GenBank/DDBJ whole genome shotgun (WGS) entry which is preliminary data.</text>
</comment>
<keyword evidence="5" id="KW-0378">Hydrolase</keyword>
<dbReference type="PANTHER" id="PTHR23115">
    <property type="entry name" value="TRANSLATION FACTOR"/>
    <property type="match status" value="1"/>
</dbReference>
<dbReference type="PRINTS" id="PR00315">
    <property type="entry name" value="ELONGATNFCT"/>
</dbReference>
<protein>
    <recommendedName>
        <fullName evidence="11">Elongation factor 1 alpha-like protein</fullName>
    </recommendedName>
</protein>
<dbReference type="FunFam" id="3.40.50.300:FF:000204">
    <property type="entry name" value="Translation elongation factor Tu"/>
    <property type="match status" value="1"/>
</dbReference>
<dbReference type="SUPFAM" id="SSF50465">
    <property type="entry name" value="EF-Tu/eEF-1alpha/eIF2-gamma C-terminal domain"/>
    <property type="match status" value="1"/>
</dbReference>
<reference evidence="14" key="1">
    <citation type="submission" date="2022-07" db="EMBL/GenBank/DDBJ databases">
        <title>Phylogenomic reconstructions and comparative analyses of Kickxellomycotina fungi.</title>
        <authorList>
            <person name="Reynolds N.K."/>
            <person name="Stajich J.E."/>
            <person name="Barry K."/>
            <person name="Grigoriev I.V."/>
            <person name="Crous P."/>
            <person name="Smith M.E."/>
        </authorList>
    </citation>
    <scope>NUCLEOTIDE SEQUENCE</scope>
    <source>
        <strain evidence="14">NBRC 105413</strain>
    </source>
</reference>
<dbReference type="AlphaFoldDB" id="A0A9W7XJN0"/>
<feature type="domain" description="Tr-type G" evidence="13">
    <location>
        <begin position="455"/>
        <end position="664"/>
    </location>
</feature>
<dbReference type="PROSITE" id="PS51722">
    <property type="entry name" value="G_TR_2"/>
    <property type="match status" value="1"/>
</dbReference>
<dbReference type="EMBL" id="JANBOH010000077">
    <property type="protein sequence ID" value="KAJ1646044.1"/>
    <property type="molecule type" value="Genomic_DNA"/>
</dbReference>
<evidence type="ECO:0000313" key="15">
    <source>
        <dbReference type="Proteomes" id="UP001145021"/>
    </source>
</evidence>
<feature type="compositionally biased region" description="Basic residues" evidence="12">
    <location>
        <begin position="85"/>
        <end position="94"/>
    </location>
</feature>
<evidence type="ECO:0000256" key="3">
    <source>
        <dbReference type="ARBA" id="ARBA00022490"/>
    </source>
</evidence>
<evidence type="ECO:0000256" key="5">
    <source>
        <dbReference type="ARBA" id="ARBA00022801"/>
    </source>
</evidence>
<feature type="compositionally biased region" description="Low complexity" evidence="12">
    <location>
        <begin position="134"/>
        <end position="149"/>
    </location>
</feature>
<dbReference type="GO" id="GO:0003924">
    <property type="term" value="F:GTPase activity"/>
    <property type="evidence" value="ECO:0007669"/>
    <property type="project" value="InterPro"/>
</dbReference>
<name>A0A9W7XJN0_9FUNG</name>
<dbReference type="GO" id="GO:0002184">
    <property type="term" value="P:cytoplasmic translational termination"/>
    <property type="evidence" value="ECO:0007669"/>
    <property type="project" value="UniProtKB-ARBA"/>
</dbReference>
<dbReference type="Pfam" id="PF00009">
    <property type="entry name" value="GTP_EFTU"/>
    <property type="match status" value="1"/>
</dbReference>
<evidence type="ECO:0000256" key="4">
    <source>
        <dbReference type="ARBA" id="ARBA00022741"/>
    </source>
</evidence>
<feature type="compositionally biased region" description="Polar residues" evidence="12">
    <location>
        <begin position="406"/>
        <end position="428"/>
    </location>
</feature>
<keyword evidence="6" id="KW-0810">Translation regulation</keyword>
<evidence type="ECO:0000256" key="12">
    <source>
        <dbReference type="SAM" id="MobiDB-lite"/>
    </source>
</evidence>
<dbReference type="GO" id="GO:0006417">
    <property type="term" value="P:regulation of translation"/>
    <property type="evidence" value="ECO:0007669"/>
    <property type="project" value="UniProtKB-KW"/>
</dbReference>
<dbReference type="SUPFAM" id="SSF50447">
    <property type="entry name" value="Translation proteins"/>
    <property type="match status" value="1"/>
</dbReference>
<feature type="region of interest" description="Disordered" evidence="12">
    <location>
        <begin position="406"/>
        <end position="430"/>
    </location>
</feature>
<evidence type="ECO:0000256" key="2">
    <source>
        <dbReference type="ARBA" id="ARBA00007249"/>
    </source>
</evidence>
<dbReference type="InterPro" id="IPR015033">
    <property type="entry name" value="HBS1-like_N"/>
</dbReference>
<proteinExistence type="inferred from homology"/>